<dbReference type="EMBL" id="KQ085965">
    <property type="protein sequence ID" value="KLO13101.1"/>
    <property type="molecule type" value="Genomic_DNA"/>
</dbReference>
<dbReference type="InterPro" id="IPR006001">
    <property type="entry name" value="Therm_gnt_kin"/>
</dbReference>
<keyword evidence="5" id="KW-0547">Nucleotide-binding</keyword>
<dbReference type="GO" id="GO:0005737">
    <property type="term" value="C:cytoplasm"/>
    <property type="evidence" value="ECO:0007669"/>
    <property type="project" value="TreeGrafter"/>
</dbReference>
<keyword evidence="6 11" id="KW-0418">Kinase</keyword>
<dbReference type="UniPathway" id="UPA00792"/>
<dbReference type="Gene3D" id="3.40.50.300">
    <property type="entry name" value="P-loop containing nucleotide triphosphate hydrolases"/>
    <property type="match status" value="1"/>
</dbReference>
<evidence type="ECO:0000256" key="3">
    <source>
        <dbReference type="ARBA" id="ARBA00012054"/>
    </source>
</evidence>
<protein>
    <recommendedName>
        <fullName evidence="3">gluconokinase</fullName>
        <ecNumber evidence="3">2.7.1.12</ecNumber>
    </recommendedName>
    <alternativeName>
        <fullName evidence="8">Gluconate kinase</fullName>
    </alternativeName>
</protein>
<evidence type="ECO:0000256" key="6">
    <source>
        <dbReference type="ARBA" id="ARBA00022777"/>
    </source>
</evidence>
<dbReference type="SUPFAM" id="SSF52540">
    <property type="entry name" value="P-loop containing nucleoside triphosphate hydrolases"/>
    <property type="match status" value="1"/>
</dbReference>
<evidence type="ECO:0000256" key="1">
    <source>
        <dbReference type="ARBA" id="ARBA00004875"/>
    </source>
</evidence>
<sequence>MENGQDKQALQSELALEGHSSPSEGPVSTEAVGVNGSELPSTSDRHDRKPEDGRSASQPMLVIVMGVSGCGKSTLGHAVADALRLPFIDGDSLHPSSNIEKMSQGTPLNDEDRKPWLELIRTRAEHVAAEQQHQHHHTQSGGGADQSVASETGEEPKQAHGLVVACSSLKRRYRAILRGHEESDGSALPEGVEPPHPDALPTFFLYIKGERETLVKRMSERKGHFMKTEMLDSQLATLESPEGEEGVVTVRLEDETEKQVTEAVQGLTEIIQAKLSVSS</sequence>
<feature type="compositionally biased region" description="Polar residues" evidence="10">
    <location>
        <begin position="1"/>
        <end position="11"/>
    </location>
</feature>
<evidence type="ECO:0000256" key="4">
    <source>
        <dbReference type="ARBA" id="ARBA00022679"/>
    </source>
</evidence>
<keyword evidence="12" id="KW-1185">Reference proteome</keyword>
<dbReference type="Pfam" id="PF01202">
    <property type="entry name" value="SKI"/>
    <property type="match status" value="1"/>
</dbReference>
<dbReference type="InterPro" id="IPR031322">
    <property type="entry name" value="Shikimate/glucono_kinase"/>
</dbReference>
<gene>
    <name evidence="11" type="ORF">SCHPADRAFT_940672</name>
</gene>
<comment type="similarity">
    <text evidence="2">Belongs to the gluconokinase GntK/GntV family.</text>
</comment>
<feature type="compositionally biased region" description="Basic and acidic residues" evidence="10">
    <location>
        <begin position="43"/>
        <end position="54"/>
    </location>
</feature>
<reference evidence="11 12" key="1">
    <citation type="submission" date="2015-04" db="EMBL/GenBank/DDBJ databases">
        <title>Complete genome sequence of Schizopora paradoxa KUC8140, a cosmopolitan wood degrader in East Asia.</title>
        <authorList>
            <consortium name="DOE Joint Genome Institute"/>
            <person name="Min B."/>
            <person name="Park H."/>
            <person name="Jang Y."/>
            <person name="Kim J.-J."/>
            <person name="Kim K.H."/>
            <person name="Pangilinan J."/>
            <person name="Lipzen A."/>
            <person name="Riley R."/>
            <person name="Grigoriev I.V."/>
            <person name="Spatafora J.W."/>
            <person name="Choi I.-G."/>
        </authorList>
    </citation>
    <scope>NUCLEOTIDE SEQUENCE [LARGE SCALE GENOMIC DNA]</scope>
    <source>
        <strain evidence="11 12">KUC8140</strain>
    </source>
</reference>
<comment type="catalytic activity">
    <reaction evidence="9">
        <text>D-gluconate + ATP = 6-phospho-D-gluconate + ADP + H(+)</text>
        <dbReference type="Rhea" id="RHEA:19433"/>
        <dbReference type="ChEBI" id="CHEBI:15378"/>
        <dbReference type="ChEBI" id="CHEBI:18391"/>
        <dbReference type="ChEBI" id="CHEBI:30616"/>
        <dbReference type="ChEBI" id="CHEBI:58759"/>
        <dbReference type="ChEBI" id="CHEBI:456216"/>
        <dbReference type="EC" id="2.7.1.12"/>
    </reaction>
</comment>
<proteinExistence type="inferred from homology"/>
<accession>A0A0H2S8A7</accession>
<comment type="pathway">
    <text evidence="1">Carbohydrate acid metabolism; D-gluconate degradation.</text>
</comment>
<dbReference type="PANTHER" id="PTHR43442:SF3">
    <property type="entry name" value="GLUCONOKINASE-RELATED"/>
    <property type="match status" value="1"/>
</dbReference>
<evidence type="ECO:0000256" key="9">
    <source>
        <dbReference type="ARBA" id="ARBA00048090"/>
    </source>
</evidence>
<dbReference type="AlphaFoldDB" id="A0A0H2S8A7"/>
<dbReference type="GO" id="GO:0005524">
    <property type="term" value="F:ATP binding"/>
    <property type="evidence" value="ECO:0007669"/>
    <property type="project" value="UniProtKB-KW"/>
</dbReference>
<dbReference type="InterPro" id="IPR027417">
    <property type="entry name" value="P-loop_NTPase"/>
</dbReference>
<name>A0A0H2S8A7_9AGAM</name>
<dbReference type="Proteomes" id="UP000053477">
    <property type="component" value="Unassembled WGS sequence"/>
</dbReference>
<keyword evidence="7" id="KW-0067">ATP-binding</keyword>
<dbReference type="STRING" id="27342.A0A0H2S8A7"/>
<evidence type="ECO:0000256" key="8">
    <source>
        <dbReference type="ARBA" id="ARBA00029835"/>
    </source>
</evidence>
<evidence type="ECO:0000313" key="12">
    <source>
        <dbReference type="Proteomes" id="UP000053477"/>
    </source>
</evidence>
<dbReference type="GO" id="GO:0005975">
    <property type="term" value="P:carbohydrate metabolic process"/>
    <property type="evidence" value="ECO:0007669"/>
    <property type="project" value="InterPro"/>
</dbReference>
<dbReference type="GO" id="GO:0046316">
    <property type="term" value="F:gluconokinase activity"/>
    <property type="evidence" value="ECO:0007669"/>
    <property type="project" value="UniProtKB-EC"/>
</dbReference>
<dbReference type="PANTHER" id="PTHR43442">
    <property type="entry name" value="GLUCONOKINASE-RELATED"/>
    <property type="match status" value="1"/>
</dbReference>
<dbReference type="CDD" id="cd02021">
    <property type="entry name" value="GntK"/>
    <property type="match status" value="1"/>
</dbReference>
<evidence type="ECO:0000256" key="7">
    <source>
        <dbReference type="ARBA" id="ARBA00022840"/>
    </source>
</evidence>
<keyword evidence="4" id="KW-0808">Transferase</keyword>
<evidence type="ECO:0000256" key="10">
    <source>
        <dbReference type="SAM" id="MobiDB-lite"/>
    </source>
</evidence>
<evidence type="ECO:0000256" key="2">
    <source>
        <dbReference type="ARBA" id="ARBA00008420"/>
    </source>
</evidence>
<feature type="region of interest" description="Disordered" evidence="10">
    <location>
        <begin position="126"/>
        <end position="161"/>
    </location>
</feature>
<evidence type="ECO:0000313" key="11">
    <source>
        <dbReference type="EMBL" id="KLO13101.1"/>
    </source>
</evidence>
<dbReference type="InParanoid" id="A0A0H2S8A7"/>
<feature type="region of interest" description="Disordered" evidence="10">
    <location>
        <begin position="1"/>
        <end position="57"/>
    </location>
</feature>
<organism evidence="11 12">
    <name type="scientific">Schizopora paradoxa</name>
    <dbReference type="NCBI Taxonomy" id="27342"/>
    <lineage>
        <taxon>Eukaryota</taxon>
        <taxon>Fungi</taxon>
        <taxon>Dikarya</taxon>
        <taxon>Basidiomycota</taxon>
        <taxon>Agaricomycotina</taxon>
        <taxon>Agaricomycetes</taxon>
        <taxon>Hymenochaetales</taxon>
        <taxon>Schizoporaceae</taxon>
        <taxon>Schizopora</taxon>
    </lineage>
</organism>
<evidence type="ECO:0000256" key="5">
    <source>
        <dbReference type="ARBA" id="ARBA00022741"/>
    </source>
</evidence>
<dbReference type="FunCoup" id="A0A0H2S8A7">
    <property type="interactions" value="618"/>
</dbReference>
<dbReference type="EC" id="2.7.1.12" evidence="3"/>
<dbReference type="OrthoDB" id="275177at2759"/>